<gene>
    <name evidence="2" type="ORF">EFD62_00450</name>
</gene>
<comment type="caution">
    <text evidence="2">The sequence shown here is derived from an EMBL/GenBank/DDBJ whole genome shotgun (WGS) entry which is preliminary data.</text>
</comment>
<sequence length="516" mass="59918">MSEYNLEFDATPSWSGYNYQGKVALYVVLDKLCKLYEDGRSAEISDFSLELEWIEDFAVIQKCGDENVYKSIHQVKALDKTDIKDYGEAIFGLAAKVIEYNTIDEAYLHTWKPINIAAVDWKSSIKTLAQRHREETDLISKMERLLTDTTEFINTYKRILKPKSGPVPDIIKRIQSNIAGKITVETIKAAIEKAIAFAKQDSAEFVAKLTDERLSKIHLFSYGDSNYCDLEAIKDKILEKINKHLELQKVGDWRKSDTKYKETIYHYLMAEIDKNVVERHKTYSQNNKITISFQVFENILESQSLSDRSKEYYLFHLKNKFFDLYNDYCKRCTKKTVDNKVCLSCNLITAIEDVKNMDFETFERFCRVLCADVKGEIHAIEVFQRIFEPTGVNACFFKALRDIKKEHEVKKEMIRYTSKDKKTLLLTALADKGTDDDSSYVCLNIIQNKDIDGALMDIDELVSKDFDEESIWECAKKISMIEDFTDPELDFYDHICHCKRVSIKPVGDVIRRLNND</sequence>
<dbReference type="EMBL" id="RLII01000001">
    <property type="protein sequence ID" value="RXE60446.1"/>
    <property type="molecule type" value="Genomic_DNA"/>
</dbReference>
<protein>
    <recommendedName>
        <fullName evidence="1">ABC-three component systems C-terminal domain-containing protein</fullName>
    </recommendedName>
</protein>
<reference evidence="3" key="1">
    <citation type="submission" date="2018-11" db="EMBL/GenBank/DDBJ databases">
        <title>Genome sequencing of a novel mesophilic and cellulolytic organism within the genus Hungateiclostridium.</title>
        <authorList>
            <person name="Rettenmaier R."/>
            <person name="Liebl W."/>
            <person name="Zverlov V."/>
        </authorList>
    </citation>
    <scope>NUCLEOTIDE SEQUENCE [LARGE SCALE GENOMIC DNA]</scope>
    <source>
        <strain evidence="3">N2K1</strain>
    </source>
</reference>
<dbReference type="OrthoDB" id="9149748at2"/>
<dbReference type="InterPro" id="IPR046920">
    <property type="entry name" value="ABC-3C_CTD1"/>
</dbReference>
<dbReference type="RefSeq" id="WP_128705552.1">
    <property type="nucleotide sequence ID" value="NZ_RLII01000001.1"/>
</dbReference>
<dbReference type="AlphaFoldDB" id="A0A4Q0I7Q1"/>
<dbReference type="Proteomes" id="UP000289166">
    <property type="component" value="Unassembled WGS sequence"/>
</dbReference>
<evidence type="ECO:0000313" key="3">
    <source>
        <dbReference type="Proteomes" id="UP000289166"/>
    </source>
</evidence>
<feature type="domain" description="ABC-three component systems C-terminal" evidence="1">
    <location>
        <begin position="217"/>
        <end position="464"/>
    </location>
</feature>
<proteinExistence type="predicted"/>
<evidence type="ECO:0000313" key="2">
    <source>
        <dbReference type="EMBL" id="RXE60446.1"/>
    </source>
</evidence>
<name>A0A4Q0I7Q1_9FIRM</name>
<evidence type="ECO:0000259" key="1">
    <source>
        <dbReference type="Pfam" id="PF20276"/>
    </source>
</evidence>
<keyword evidence="3" id="KW-1185">Reference proteome</keyword>
<organism evidence="2 3">
    <name type="scientific">Acetivibrio mesophilus</name>
    <dbReference type="NCBI Taxonomy" id="2487273"/>
    <lineage>
        <taxon>Bacteria</taxon>
        <taxon>Bacillati</taxon>
        <taxon>Bacillota</taxon>
        <taxon>Clostridia</taxon>
        <taxon>Eubacteriales</taxon>
        <taxon>Oscillospiraceae</taxon>
        <taxon>Acetivibrio</taxon>
    </lineage>
</organism>
<accession>A0A4Q0I7Q1</accession>
<dbReference type="Pfam" id="PF20276">
    <property type="entry name" value="CTD1"/>
    <property type="match status" value="1"/>
</dbReference>